<evidence type="ECO:0000256" key="1">
    <source>
        <dbReference type="ARBA" id="ARBA00004123"/>
    </source>
</evidence>
<evidence type="ECO:0000256" key="3">
    <source>
        <dbReference type="ARBA" id="ARBA00023125"/>
    </source>
</evidence>
<sequence>MNGGACGKCQLVSSVLKRSKGELLGELRDRVISVPWGWGMSLPSEGDRGFFPGIVRQRTLLRYRTLLLASKCCWILCRGWGVSTAWLDPHAQDHLSRIGGLAWLGRVRNGVDRCSLGLGDPPLECSAPWSVPARRSRERQSCTVHKGEYEPRWYESCGREDAVPLILSVRTLLSIASRFDHCPMFFRANSSSVGETRTRRRRRKANGDGAGGEAKKTRLSDEQLKFLEMSFQDERKLESGRKVHLATELGLDPKQVAVWFQNRRARHKNKQVEEAYAKLKMAHDAVVFEKCHLENEVSKLKEKLLEAEEEIRKLSLGTGGAGAFGSNAERGGSSPSSSLSTVSHHPLVGEFGVEGEADLMNIQEYNFNSYMMEWANFYGV</sequence>
<feature type="DNA-binding region" description="Homeobox" evidence="8">
    <location>
        <begin position="212"/>
        <end position="271"/>
    </location>
</feature>
<comment type="caution">
    <text evidence="14">The sequence shown here is derived from an EMBL/GenBank/DDBJ whole genome shotgun (WGS) entry which is preliminary data.</text>
</comment>
<comment type="similarity">
    <text evidence="7 10">Belongs to the HD-ZIP homeobox family. Class I subfamily.</text>
</comment>
<evidence type="ECO:0000256" key="6">
    <source>
        <dbReference type="ARBA" id="ARBA00023242"/>
    </source>
</evidence>
<dbReference type="FunFam" id="1.10.10.60:FF:000241">
    <property type="entry name" value="homeobox-leucine zipper protein ATHB-40"/>
    <property type="match status" value="1"/>
</dbReference>
<keyword evidence="5 10" id="KW-0804">Transcription</keyword>
<dbReference type="InterPro" id="IPR000047">
    <property type="entry name" value="HTH_motif"/>
</dbReference>
<evidence type="ECO:0000256" key="10">
    <source>
        <dbReference type="RuleBase" id="RU369038"/>
    </source>
</evidence>
<dbReference type="EMBL" id="AMZH03000155">
    <property type="protein sequence ID" value="RRT85212.1"/>
    <property type="molecule type" value="Genomic_DNA"/>
</dbReference>
<feature type="domain" description="Homeobox" evidence="13">
    <location>
        <begin position="210"/>
        <end position="270"/>
    </location>
</feature>
<dbReference type="GO" id="GO:0000981">
    <property type="term" value="F:DNA-binding transcription factor activity, RNA polymerase II-specific"/>
    <property type="evidence" value="ECO:0007669"/>
    <property type="project" value="UniProtKB-UniRule"/>
</dbReference>
<dbReference type="InterPro" id="IPR045224">
    <property type="entry name" value="HDZip_class_I_plant"/>
</dbReference>
<proteinExistence type="inferred from homology"/>
<evidence type="ECO:0000256" key="5">
    <source>
        <dbReference type="ARBA" id="ARBA00023163"/>
    </source>
</evidence>
<evidence type="ECO:0000313" key="14">
    <source>
        <dbReference type="EMBL" id="RRT85212.1"/>
    </source>
</evidence>
<evidence type="ECO:0000313" key="15">
    <source>
        <dbReference type="Proteomes" id="UP000287651"/>
    </source>
</evidence>
<evidence type="ECO:0000256" key="11">
    <source>
        <dbReference type="SAM" id="Coils"/>
    </source>
</evidence>
<dbReference type="Gene3D" id="1.10.10.60">
    <property type="entry name" value="Homeodomain-like"/>
    <property type="match status" value="1"/>
</dbReference>
<evidence type="ECO:0000256" key="8">
    <source>
        <dbReference type="PROSITE-ProRule" id="PRU00108"/>
    </source>
</evidence>
<accession>A0A427B9P6</accession>
<evidence type="ECO:0000256" key="12">
    <source>
        <dbReference type="SAM" id="MobiDB-lite"/>
    </source>
</evidence>
<dbReference type="PANTHER" id="PTHR24326">
    <property type="entry name" value="HOMEOBOX-LEUCINE ZIPPER PROTEIN"/>
    <property type="match status" value="1"/>
</dbReference>
<dbReference type="CDD" id="cd00086">
    <property type="entry name" value="homeodomain"/>
    <property type="match status" value="1"/>
</dbReference>
<dbReference type="InterPro" id="IPR017970">
    <property type="entry name" value="Homeobox_CS"/>
</dbReference>
<keyword evidence="4 8" id="KW-0371">Homeobox</keyword>
<evidence type="ECO:0000256" key="2">
    <source>
        <dbReference type="ARBA" id="ARBA00023015"/>
    </source>
</evidence>
<evidence type="ECO:0000259" key="13">
    <source>
        <dbReference type="PROSITE" id="PS50071"/>
    </source>
</evidence>
<keyword evidence="2 10" id="KW-0805">Transcription regulation</keyword>
<dbReference type="GO" id="GO:0045893">
    <property type="term" value="P:positive regulation of DNA-templated transcription"/>
    <property type="evidence" value="ECO:0007669"/>
    <property type="project" value="TreeGrafter"/>
</dbReference>
<keyword evidence="3 8" id="KW-0238">DNA-binding</keyword>
<evidence type="ECO:0000256" key="9">
    <source>
        <dbReference type="RuleBase" id="RU000682"/>
    </source>
</evidence>
<dbReference type="InterPro" id="IPR009057">
    <property type="entry name" value="Homeodomain-like_sf"/>
</dbReference>
<comment type="function">
    <text evidence="10">Transcription factor.</text>
</comment>
<evidence type="ECO:0000256" key="7">
    <source>
        <dbReference type="ARBA" id="ARBA00025748"/>
    </source>
</evidence>
<dbReference type="InterPro" id="IPR001356">
    <property type="entry name" value="HD"/>
</dbReference>
<keyword evidence="11" id="KW-0175">Coiled coil</keyword>
<dbReference type="GO" id="GO:0005634">
    <property type="term" value="C:nucleus"/>
    <property type="evidence" value="ECO:0007669"/>
    <property type="project" value="UniProtKB-SubCell"/>
</dbReference>
<dbReference type="Proteomes" id="UP000287651">
    <property type="component" value="Unassembled WGS sequence"/>
</dbReference>
<dbReference type="PRINTS" id="PR00031">
    <property type="entry name" value="HTHREPRESSR"/>
</dbReference>
<dbReference type="SUPFAM" id="SSF46689">
    <property type="entry name" value="Homeodomain-like"/>
    <property type="match status" value="1"/>
</dbReference>
<feature type="coiled-coil region" evidence="11">
    <location>
        <begin position="262"/>
        <end position="317"/>
    </location>
</feature>
<dbReference type="SMART" id="SM00389">
    <property type="entry name" value="HOX"/>
    <property type="match status" value="1"/>
</dbReference>
<gene>
    <name evidence="14" type="ORF">B296_00009158</name>
</gene>
<dbReference type="PANTHER" id="PTHR24326:SF527">
    <property type="entry name" value="HOMEOBOX-LEUCINE ZIPPER PROTEIN ATHB-40"/>
    <property type="match status" value="1"/>
</dbReference>
<dbReference type="GO" id="GO:0009725">
    <property type="term" value="P:response to hormone"/>
    <property type="evidence" value="ECO:0007669"/>
    <property type="project" value="UniProtKB-ARBA"/>
</dbReference>
<comment type="subcellular location">
    <subcellularLocation>
        <location evidence="1 8 9">Nucleus</location>
    </subcellularLocation>
</comment>
<name>A0A427B9P6_ENSVE</name>
<dbReference type="Pfam" id="PF00046">
    <property type="entry name" value="Homeodomain"/>
    <property type="match status" value="1"/>
</dbReference>
<keyword evidence="6 8" id="KW-0539">Nucleus</keyword>
<dbReference type="PROSITE" id="PS00027">
    <property type="entry name" value="HOMEOBOX_1"/>
    <property type="match status" value="1"/>
</dbReference>
<dbReference type="PROSITE" id="PS50071">
    <property type="entry name" value="HOMEOBOX_2"/>
    <property type="match status" value="1"/>
</dbReference>
<feature type="region of interest" description="Disordered" evidence="12">
    <location>
        <begin position="193"/>
        <end position="217"/>
    </location>
</feature>
<dbReference type="AlphaFoldDB" id="A0A427B9P6"/>
<reference evidence="14 15" key="1">
    <citation type="journal article" date="2014" name="Agronomy (Basel)">
        <title>A Draft Genome Sequence for Ensete ventricosum, the Drought-Tolerant Tree Against Hunger.</title>
        <authorList>
            <person name="Harrison J."/>
            <person name="Moore K.A."/>
            <person name="Paszkiewicz K."/>
            <person name="Jones T."/>
            <person name="Grant M."/>
            <person name="Ambacheew D."/>
            <person name="Muzemil S."/>
            <person name="Studholme D.J."/>
        </authorList>
    </citation>
    <scope>NUCLEOTIDE SEQUENCE [LARGE SCALE GENOMIC DNA]</scope>
</reference>
<organism evidence="14 15">
    <name type="scientific">Ensete ventricosum</name>
    <name type="common">Abyssinian banana</name>
    <name type="synonym">Musa ensete</name>
    <dbReference type="NCBI Taxonomy" id="4639"/>
    <lineage>
        <taxon>Eukaryota</taxon>
        <taxon>Viridiplantae</taxon>
        <taxon>Streptophyta</taxon>
        <taxon>Embryophyta</taxon>
        <taxon>Tracheophyta</taxon>
        <taxon>Spermatophyta</taxon>
        <taxon>Magnoliopsida</taxon>
        <taxon>Liliopsida</taxon>
        <taxon>Zingiberales</taxon>
        <taxon>Musaceae</taxon>
        <taxon>Ensete</taxon>
    </lineage>
</organism>
<protein>
    <recommendedName>
        <fullName evidence="10">Homeobox-leucine zipper protein</fullName>
    </recommendedName>
    <alternativeName>
        <fullName evidence="10">HD-ZIP protein</fullName>
    </alternativeName>
    <alternativeName>
        <fullName evidence="10">Homeodomain transcription factor</fullName>
    </alternativeName>
</protein>
<evidence type="ECO:0000256" key="4">
    <source>
        <dbReference type="ARBA" id="ARBA00023155"/>
    </source>
</evidence>
<dbReference type="GO" id="GO:0043565">
    <property type="term" value="F:sequence-specific DNA binding"/>
    <property type="evidence" value="ECO:0007669"/>
    <property type="project" value="TreeGrafter"/>
</dbReference>